<dbReference type="PANTHER" id="PTHR43464">
    <property type="entry name" value="METHYLTRANSFERASE"/>
    <property type="match status" value="1"/>
</dbReference>
<dbReference type="Pfam" id="PF05401">
    <property type="entry name" value="NodS"/>
    <property type="match status" value="1"/>
</dbReference>
<accession>A0A2U8HAW5</accession>
<dbReference type="KEGG" id="ypac:CEW88_03780"/>
<evidence type="ECO:0000256" key="1">
    <source>
        <dbReference type="ARBA" id="ARBA00022603"/>
    </source>
</evidence>
<dbReference type="EMBL" id="CP022189">
    <property type="protein sequence ID" value="AWI82858.1"/>
    <property type="molecule type" value="Genomic_DNA"/>
</dbReference>
<evidence type="ECO:0000313" key="4">
    <source>
        <dbReference type="EMBL" id="AWI82858.1"/>
    </source>
</evidence>
<sequence>MSRDAASFDRLYRETADPWNYETSPYEAEKYARCLALLPPRRFGRALEVGCSIGVMSEAIARRCDSLLGLDFAPTAVERARARRIPGARFEVAAVPEGWPEGRWDLIVLSEVLYYLAPAALDEAIRRVVDTLAPGGVCLVAGYLGPTETTLSAPEVEARLLAALSTDRPDHDIRRDAQTIWIAAAFACKGAHS</sequence>
<dbReference type="Gene3D" id="3.40.50.150">
    <property type="entry name" value="Vaccinia Virus protein VP39"/>
    <property type="match status" value="1"/>
</dbReference>
<keyword evidence="2 4" id="KW-0808">Transferase</keyword>
<gene>
    <name evidence="4" type="ORF">CEW88_03780</name>
</gene>
<dbReference type="SUPFAM" id="SSF53335">
    <property type="entry name" value="S-adenosyl-L-methionine-dependent methyltransferases"/>
    <property type="match status" value="1"/>
</dbReference>
<dbReference type="Proteomes" id="UP000244915">
    <property type="component" value="Chromosome 1"/>
</dbReference>
<keyword evidence="3" id="KW-0949">S-adenosyl-L-methionine</keyword>
<dbReference type="PANTHER" id="PTHR43464:SF19">
    <property type="entry name" value="UBIQUINONE BIOSYNTHESIS O-METHYLTRANSFERASE, MITOCHONDRIAL"/>
    <property type="match status" value="1"/>
</dbReference>
<dbReference type="AlphaFoldDB" id="A0A2U8HAW5"/>
<evidence type="ECO:0000313" key="5">
    <source>
        <dbReference type="Proteomes" id="UP000244915"/>
    </source>
</evidence>
<organism evidence="4 5">
    <name type="scientific">Alloyangia pacifica</name>
    <dbReference type="NCBI Taxonomy" id="311180"/>
    <lineage>
        <taxon>Bacteria</taxon>
        <taxon>Pseudomonadati</taxon>
        <taxon>Pseudomonadota</taxon>
        <taxon>Alphaproteobacteria</taxon>
        <taxon>Rhodobacterales</taxon>
        <taxon>Roseobacteraceae</taxon>
        <taxon>Alloyangia</taxon>
    </lineage>
</organism>
<dbReference type="CDD" id="cd02440">
    <property type="entry name" value="AdoMet_MTases"/>
    <property type="match status" value="1"/>
</dbReference>
<keyword evidence="1 4" id="KW-0489">Methyltransferase</keyword>
<name>A0A2U8HAW5_9RHOB</name>
<dbReference type="GO" id="GO:0009312">
    <property type="term" value="P:oligosaccharide biosynthetic process"/>
    <property type="evidence" value="ECO:0007669"/>
    <property type="project" value="InterPro"/>
</dbReference>
<evidence type="ECO:0000256" key="2">
    <source>
        <dbReference type="ARBA" id="ARBA00022679"/>
    </source>
</evidence>
<protein>
    <submittedName>
        <fullName evidence="4">Methyltransferase type 12</fullName>
    </submittedName>
</protein>
<dbReference type="InterPro" id="IPR029063">
    <property type="entry name" value="SAM-dependent_MTases_sf"/>
</dbReference>
<dbReference type="RefSeq" id="WP_108964748.1">
    <property type="nucleotide sequence ID" value="NZ_CP022189.1"/>
</dbReference>
<dbReference type="GO" id="GO:0008757">
    <property type="term" value="F:S-adenosylmethionine-dependent methyltransferase activity"/>
    <property type="evidence" value="ECO:0007669"/>
    <property type="project" value="InterPro"/>
</dbReference>
<dbReference type="InterPro" id="IPR008715">
    <property type="entry name" value="SAM-MeTfrase_NodS-like"/>
</dbReference>
<dbReference type="OrthoDB" id="116799at2"/>
<evidence type="ECO:0000256" key="3">
    <source>
        <dbReference type="ARBA" id="ARBA00022691"/>
    </source>
</evidence>
<proteinExistence type="predicted"/>
<reference evidence="4 5" key="1">
    <citation type="submission" date="2017-06" db="EMBL/GenBank/DDBJ databases">
        <title>Yangia sp. YSBP01 complete genome sequence.</title>
        <authorList>
            <person name="Woo J.-H."/>
            <person name="Kim H.-S."/>
        </authorList>
    </citation>
    <scope>NUCLEOTIDE SEQUENCE [LARGE SCALE GENOMIC DNA]</scope>
    <source>
        <strain evidence="4 5">YSBP01</strain>
    </source>
</reference>
<dbReference type="GO" id="GO:0032259">
    <property type="term" value="P:methylation"/>
    <property type="evidence" value="ECO:0007669"/>
    <property type="project" value="UniProtKB-KW"/>
</dbReference>